<evidence type="ECO:0000256" key="1">
    <source>
        <dbReference type="SAM" id="SignalP"/>
    </source>
</evidence>
<evidence type="ECO:0000313" key="2">
    <source>
        <dbReference type="EMBL" id="MBE4747122.1"/>
    </source>
</evidence>
<evidence type="ECO:0000313" key="3">
    <source>
        <dbReference type="Proteomes" id="UP001516472"/>
    </source>
</evidence>
<keyword evidence="1" id="KW-0732">Signal</keyword>
<gene>
    <name evidence="2" type="ORF">G4177_02900</name>
</gene>
<accession>A0ABR9PGT6</accession>
<feature type="signal peptide" evidence="1">
    <location>
        <begin position="1"/>
        <end position="24"/>
    </location>
</feature>
<keyword evidence="3" id="KW-1185">Reference proteome</keyword>
<dbReference type="Proteomes" id="UP001516472">
    <property type="component" value="Unassembled WGS sequence"/>
</dbReference>
<dbReference type="EMBL" id="JAAIYO010000001">
    <property type="protein sequence ID" value="MBE4747122.1"/>
    <property type="molecule type" value="Genomic_DNA"/>
</dbReference>
<comment type="caution">
    <text evidence="2">The sequence shown here is derived from an EMBL/GenBank/DDBJ whole genome shotgun (WGS) entry which is preliminary data.</text>
</comment>
<sequence>MTRKFVQAFSLVAALLLTSSTAIAGERLAAYLPRLDAPKAPAQACTDPRAQLHEAAKQAGVDINPQETVVVSKDGMTFAGSSLAGFEHVPATALPDGADFGFVYLDAPQAGIPAGHYKLRARAAAEDIQVGEYRGEVDVIDASGKAVARLPATMQTSSVEVPNPLPFARTTVDAQFRQTNFIGGRHDHPSRYHHTLILVFHCPNGTTIIIFIDYWDWY</sequence>
<protein>
    <recommendedName>
        <fullName evidence="4">Secreted protein</fullName>
    </recommendedName>
</protein>
<name>A0ABR9PGT6_9BACT</name>
<reference evidence="2 3" key="1">
    <citation type="submission" date="2020-02" db="EMBL/GenBank/DDBJ databases">
        <authorList>
            <person name="Babadi Z.K."/>
            <person name="Risdian C."/>
            <person name="Ebrahimipour G.H."/>
            <person name="Wink J."/>
        </authorList>
    </citation>
    <scope>NUCLEOTIDE SEQUENCE [LARGE SCALE GENOMIC DNA]</scope>
    <source>
        <strain evidence="2 3">ZKHCc1 1396</strain>
    </source>
</reference>
<dbReference type="RefSeq" id="WP_193346535.1">
    <property type="nucleotide sequence ID" value="NZ_CBCSIP010000020.1"/>
</dbReference>
<proteinExistence type="predicted"/>
<evidence type="ECO:0008006" key="4">
    <source>
        <dbReference type="Google" id="ProtNLM"/>
    </source>
</evidence>
<feature type="chain" id="PRO_5046187289" description="Secreted protein" evidence="1">
    <location>
        <begin position="25"/>
        <end position="218"/>
    </location>
</feature>
<organism evidence="2 3">
    <name type="scientific">Corallococcus soli</name>
    <dbReference type="NCBI Taxonomy" id="2710757"/>
    <lineage>
        <taxon>Bacteria</taxon>
        <taxon>Pseudomonadati</taxon>
        <taxon>Myxococcota</taxon>
        <taxon>Myxococcia</taxon>
        <taxon>Myxococcales</taxon>
        <taxon>Cystobacterineae</taxon>
        <taxon>Myxococcaceae</taxon>
        <taxon>Corallococcus</taxon>
    </lineage>
</organism>